<reference evidence="1" key="1">
    <citation type="submission" date="2018-02" db="EMBL/GenBank/DDBJ databases">
        <title>Rhizophora mucronata_Transcriptome.</title>
        <authorList>
            <person name="Meera S.P."/>
            <person name="Sreeshan A."/>
            <person name="Augustine A."/>
        </authorList>
    </citation>
    <scope>NUCLEOTIDE SEQUENCE</scope>
    <source>
        <tissue evidence="1">Leaf</tissue>
    </source>
</reference>
<name>A0A2P2PYE2_RHIMU</name>
<protein>
    <submittedName>
        <fullName evidence="1">Uncharacterized protein</fullName>
    </submittedName>
</protein>
<dbReference type="AlphaFoldDB" id="A0A2P2PYE2"/>
<accession>A0A2P2PYE2</accession>
<dbReference type="EMBL" id="GGEC01079272">
    <property type="protein sequence ID" value="MBX59756.1"/>
    <property type="molecule type" value="Transcribed_RNA"/>
</dbReference>
<sequence>MQMIPQVRPTGHNINRKRNLNLRMHKTYKSPKPCMRSPLTSFT</sequence>
<organism evidence="1">
    <name type="scientific">Rhizophora mucronata</name>
    <name type="common">Asiatic mangrove</name>
    <dbReference type="NCBI Taxonomy" id="61149"/>
    <lineage>
        <taxon>Eukaryota</taxon>
        <taxon>Viridiplantae</taxon>
        <taxon>Streptophyta</taxon>
        <taxon>Embryophyta</taxon>
        <taxon>Tracheophyta</taxon>
        <taxon>Spermatophyta</taxon>
        <taxon>Magnoliopsida</taxon>
        <taxon>eudicotyledons</taxon>
        <taxon>Gunneridae</taxon>
        <taxon>Pentapetalae</taxon>
        <taxon>rosids</taxon>
        <taxon>fabids</taxon>
        <taxon>Malpighiales</taxon>
        <taxon>Rhizophoraceae</taxon>
        <taxon>Rhizophora</taxon>
    </lineage>
</organism>
<evidence type="ECO:0000313" key="1">
    <source>
        <dbReference type="EMBL" id="MBX59756.1"/>
    </source>
</evidence>
<proteinExistence type="predicted"/>